<protein>
    <submittedName>
        <fullName evidence="1">Uncharacterized protein</fullName>
    </submittedName>
</protein>
<accession>A0ACB7CFI5</accession>
<organism evidence="1 2">
    <name type="scientific">Pneumocystis oryctolagi</name>
    <dbReference type="NCBI Taxonomy" id="42067"/>
    <lineage>
        <taxon>Eukaryota</taxon>
        <taxon>Fungi</taxon>
        <taxon>Dikarya</taxon>
        <taxon>Ascomycota</taxon>
        <taxon>Taphrinomycotina</taxon>
        <taxon>Pneumocystomycetes</taxon>
        <taxon>Pneumocystaceae</taxon>
        <taxon>Pneumocystis</taxon>
    </lineage>
</organism>
<reference evidence="1 2" key="1">
    <citation type="journal article" date="2021" name="Commun. Biol.">
        <title>Genomic insights into the host specific adaptation of the Pneumocystis genus.</title>
        <authorList>
            <person name="Cisse O.H."/>
            <person name="Ma L."/>
            <person name="Dekker J.P."/>
            <person name="Khil P.P."/>
            <person name="Youn J.-H."/>
            <person name="Brenchley J.M."/>
            <person name="Blair R."/>
            <person name="Pahar B."/>
            <person name="Chabe M."/>
            <person name="Van Rompay K.K.A."/>
            <person name="Keesler R."/>
            <person name="Sukura A."/>
            <person name="Hirsch V."/>
            <person name="Kutty G."/>
            <person name="Liu Y."/>
            <person name="Peng L."/>
            <person name="Chen J."/>
            <person name="Song J."/>
            <person name="Weissenbacher-Lang C."/>
            <person name="Xu J."/>
            <person name="Upham N.S."/>
            <person name="Stajich J.E."/>
            <person name="Cuomo C.A."/>
            <person name="Cushion M.T."/>
            <person name="Kovacs J.A."/>
        </authorList>
    </citation>
    <scope>NUCLEOTIDE SEQUENCE [LARGE SCALE GENOMIC DNA]</scope>
    <source>
        <strain evidence="1 2">RABM</strain>
    </source>
</reference>
<dbReference type="Proteomes" id="UP000768646">
    <property type="component" value="Unassembled WGS sequence"/>
</dbReference>
<sequence length="233" mass="27622">MEDLLSRSDSDYSKYWVDWFLEIKGNEFFCEVDEEYIQDKFNLTGINTEVQHYNYAIDMITDVFDHDVSEDLRDQIEKCAQHLYGLIHARFILTTRGLQKMLEKYKKYDFGCCPRVFCHSQALLPVGLSDNPHSSSVKLYCPKCEDIYTPKSSRHATIDGAYFGTTFPHIMLQVYPYLIPQRNQERYIPRIFGFKIHEYSIIHQLQDTYKKEQDTRLDTIKENENAQKNKQIL</sequence>
<gene>
    <name evidence="1" type="ORF">PORY_000618</name>
</gene>
<comment type="caution">
    <text evidence="1">The sequence shown here is derived from an EMBL/GenBank/DDBJ whole genome shotgun (WGS) entry which is preliminary data.</text>
</comment>
<name>A0ACB7CFI5_9ASCO</name>
<dbReference type="EMBL" id="JABTEG010000002">
    <property type="protein sequence ID" value="KAG4305708.1"/>
    <property type="molecule type" value="Genomic_DNA"/>
</dbReference>
<evidence type="ECO:0000313" key="1">
    <source>
        <dbReference type="EMBL" id="KAG4305708.1"/>
    </source>
</evidence>
<evidence type="ECO:0000313" key="2">
    <source>
        <dbReference type="Proteomes" id="UP000768646"/>
    </source>
</evidence>
<keyword evidence="2" id="KW-1185">Reference proteome</keyword>
<proteinExistence type="predicted"/>